<evidence type="ECO:0000313" key="7">
    <source>
        <dbReference type="EMBL" id="ALJ10912.1"/>
    </source>
</evidence>
<keyword evidence="6" id="KW-1133">Transmembrane helix</keyword>
<comment type="subcellular location">
    <subcellularLocation>
        <location evidence="1">Mitochondrion inner membrane</location>
    </subcellularLocation>
</comment>
<dbReference type="GO" id="GO:0005743">
    <property type="term" value="C:mitochondrial inner membrane"/>
    <property type="evidence" value="ECO:0007669"/>
    <property type="project" value="UniProtKB-SubCell"/>
</dbReference>
<evidence type="ECO:0000256" key="3">
    <source>
        <dbReference type="ARBA" id="ARBA00022792"/>
    </source>
</evidence>
<dbReference type="GO" id="GO:0045277">
    <property type="term" value="C:respiratory chain complex IV"/>
    <property type="evidence" value="ECO:0007669"/>
    <property type="project" value="InterPro"/>
</dbReference>
<evidence type="ECO:0000256" key="2">
    <source>
        <dbReference type="ARBA" id="ARBA00009331"/>
    </source>
</evidence>
<protein>
    <submittedName>
        <fullName evidence="7">Cytochrome c oxidase subunit 7A2</fullName>
    </submittedName>
</protein>
<comment type="similarity">
    <text evidence="2">Belongs to the cytochrome c oxidase VIIa family.</text>
</comment>
<keyword evidence="4" id="KW-0496">Mitochondrion</keyword>
<evidence type="ECO:0000256" key="4">
    <source>
        <dbReference type="ARBA" id="ARBA00023128"/>
    </source>
</evidence>
<evidence type="ECO:0000256" key="1">
    <source>
        <dbReference type="ARBA" id="ARBA00004273"/>
    </source>
</evidence>
<dbReference type="AlphaFoldDB" id="A0A0P0DMG7"/>
<dbReference type="InterPro" id="IPR036539">
    <property type="entry name" value="Cyt_c_oxidase_su7a_sf"/>
</dbReference>
<dbReference type="Gene3D" id="4.10.91.10">
    <property type="entry name" value="Cytochrome c oxidase, subunit VIIa"/>
    <property type="match status" value="1"/>
</dbReference>
<feature type="transmembrane region" description="Helical" evidence="6">
    <location>
        <begin position="57"/>
        <end position="77"/>
    </location>
</feature>
<evidence type="ECO:0000256" key="5">
    <source>
        <dbReference type="ARBA" id="ARBA00023136"/>
    </source>
</evidence>
<keyword evidence="5 6" id="KW-0472">Membrane</keyword>
<keyword evidence="3" id="KW-0999">Mitochondrion inner membrane</keyword>
<dbReference type="GO" id="GO:0006123">
    <property type="term" value="P:mitochondrial electron transport, cytochrome c to oxygen"/>
    <property type="evidence" value="ECO:0007669"/>
    <property type="project" value="InterPro"/>
</dbReference>
<proteinExistence type="evidence at transcript level"/>
<dbReference type="SUPFAM" id="SSF81419">
    <property type="entry name" value="Mitochondrial cytochrome c oxidase subunit VIIa"/>
    <property type="match status" value="1"/>
</dbReference>
<accession>A0A0P0DMG7</accession>
<name>A0A0P0DMG7_9ARAC</name>
<organism evidence="7">
    <name type="scientific">Dolomedes sulfureus</name>
    <dbReference type="NCBI Taxonomy" id="492288"/>
    <lineage>
        <taxon>Eukaryota</taxon>
        <taxon>Metazoa</taxon>
        <taxon>Ecdysozoa</taxon>
        <taxon>Arthropoda</taxon>
        <taxon>Chelicerata</taxon>
        <taxon>Arachnida</taxon>
        <taxon>Araneae</taxon>
        <taxon>Araneomorphae</taxon>
        <taxon>Entelegynae</taxon>
        <taxon>Lycosoidea</taxon>
        <taxon>Pisauridae</taxon>
        <taxon>Dolomedes</taxon>
    </lineage>
</organism>
<evidence type="ECO:0000256" key="6">
    <source>
        <dbReference type="SAM" id="Phobius"/>
    </source>
</evidence>
<keyword evidence="6" id="KW-0812">Transmembrane</keyword>
<sequence>MNAVKSLARCRQIARRSFSSTPSFRAQDMAKFKEKQRLMQIEDGVPVHLKKGASDRVIFGGVVLASGILFCMSVSTLHKLIFPPPNN</sequence>
<reference evidence="7" key="2">
    <citation type="submission" date="2015-02" db="EMBL/GenBank/DDBJ databases">
        <authorList>
            <person name="Chooi Y.-H."/>
        </authorList>
    </citation>
    <scope>NUCLEOTIDE SEQUENCE</scope>
</reference>
<dbReference type="EMBL" id="KP777770">
    <property type="protein sequence ID" value="ALJ10912.1"/>
    <property type="molecule type" value="mRNA"/>
</dbReference>
<reference evidence="7" key="1">
    <citation type="journal article" date="2015" name="PLoS ONE">
        <title>A Comparative Analysis of the Venom Gland Transcriptomes of the Fishing Spiders Dolomedes mizhoanus and Dolomedes sulfurous.</title>
        <authorList>
            <person name="Xu X."/>
            <person name="Wang H."/>
            <person name="Zhang F."/>
            <person name="Hu Z."/>
            <person name="Liang S."/>
            <person name="Liu Z."/>
        </authorList>
    </citation>
    <scope>NUCLEOTIDE SEQUENCE</scope>
</reference>